<reference evidence="1" key="2">
    <citation type="journal article" date="2015" name="Fish Shellfish Immunol.">
        <title>Early steps in the European eel (Anguilla anguilla)-Vibrio vulnificus interaction in the gills: Role of the RtxA13 toxin.</title>
        <authorList>
            <person name="Callol A."/>
            <person name="Pajuelo D."/>
            <person name="Ebbesson L."/>
            <person name="Teles M."/>
            <person name="MacKenzie S."/>
            <person name="Amaro C."/>
        </authorList>
    </citation>
    <scope>NUCLEOTIDE SEQUENCE</scope>
</reference>
<organism evidence="1">
    <name type="scientific">Anguilla anguilla</name>
    <name type="common">European freshwater eel</name>
    <name type="synonym">Muraena anguilla</name>
    <dbReference type="NCBI Taxonomy" id="7936"/>
    <lineage>
        <taxon>Eukaryota</taxon>
        <taxon>Metazoa</taxon>
        <taxon>Chordata</taxon>
        <taxon>Craniata</taxon>
        <taxon>Vertebrata</taxon>
        <taxon>Euteleostomi</taxon>
        <taxon>Actinopterygii</taxon>
        <taxon>Neopterygii</taxon>
        <taxon>Teleostei</taxon>
        <taxon>Anguilliformes</taxon>
        <taxon>Anguillidae</taxon>
        <taxon>Anguilla</taxon>
    </lineage>
</organism>
<evidence type="ECO:0000313" key="1">
    <source>
        <dbReference type="EMBL" id="JAH72278.1"/>
    </source>
</evidence>
<protein>
    <submittedName>
        <fullName evidence="1">Uncharacterized protein</fullName>
    </submittedName>
</protein>
<dbReference type="EMBL" id="GBXM01036299">
    <property type="protein sequence ID" value="JAH72278.1"/>
    <property type="molecule type" value="Transcribed_RNA"/>
</dbReference>
<accession>A0A0E9V4Y2</accession>
<reference evidence="1" key="1">
    <citation type="submission" date="2014-11" db="EMBL/GenBank/DDBJ databases">
        <authorList>
            <person name="Amaro Gonzalez C."/>
        </authorList>
    </citation>
    <scope>NUCLEOTIDE SEQUENCE</scope>
</reference>
<name>A0A0E9V4Y2_ANGAN</name>
<proteinExistence type="predicted"/>
<sequence length="32" mass="3785">MLHCHPLFYSVTYSILELSRPFFIVASHLYTV</sequence>
<dbReference type="AlphaFoldDB" id="A0A0E9V4Y2"/>